<dbReference type="AlphaFoldDB" id="A0A1U7DEM7"/>
<keyword evidence="2" id="KW-1185">Reference proteome</keyword>
<dbReference type="Pfam" id="PF10670">
    <property type="entry name" value="DUF4198"/>
    <property type="match status" value="1"/>
</dbReference>
<name>A0A1U7DEM7_9RHOB</name>
<gene>
    <name evidence="1" type="ORF">BV394_00550</name>
</gene>
<dbReference type="RefSeq" id="WP_076978430.1">
    <property type="nucleotide sequence ID" value="NZ_CP019124.1"/>
</dbReference>
<evidence type="ECO:0000313" key="1">
    <source>
        <dbReference type="EMBL" id="APX88406.1"/>
    </source>
</evidence>
<dbReference type="STRING" id="1267768.BV394_00550"/>
<sequence length="271" mass="29872">MRILPVVTAAILSVLSTVSAQGHEFWIDPVDYQPAPGDRIVANVRVGQDFKGSAYSYLPRSFTRLDIAQGNRLRRVEGRPGDIPAIDTASLGEGLNVLIESTNDTKLRYKDLETFTSFVTHKDFAWALERHAERGLPDAGFVELYSRHAKSLVQVGQGGGADQHYGLVTEIVARANPYVDDMSGGLPVTVYYKRDPRADTQVEVFEKAPDDSVTSFMLRTDAAGEVTVPVKPGHRYLVDAVVMREPDPIKAKALEAVWESLWASLTFRVPG</sequence>
<dbReference type="InterPro" id="IPR019613">
    <property type="entry name" value="DUF4198"/>
</dbReference>
<protein>
    <submittedName>
        <fullName evidence="1">Uncharacterized protein</fullName>
    </submittedName>
</protein>
<evidence type="ECO:0000313" key="2">
    <source>
        <dbReference type="Proteomes" id="UP000187266"/>
    </source>
</evidence>
<dbReference type="Proteomes" id="UP000187266">
    <property type="component" value="Chromosome"/>
</dbReference>
<organism evidence="1 2">
    <name type="scientific">Brevirhabdus pacifica</name>
    <dbReference type="NCBI Taxonomy" id="1267768"/>
    <lineage>
        <taxon>Bacteria</taxon>
        <taxon>Pseudomonadati</taxon>
        <taxon>Pseudomonadota</taxon>
        <taxon>Alphaproteobacteria</taxon>
        <taxon>Rhodobacterales</taxon>
        <taxon>Paracoccaceae</taxon>
        <taxon>Brevirhabdus</taxon>
    </lineage>
</organism>
<accession>A0A1U7DEM7</accession>
<reference evidence="1 2" key="1">
    <citation type="submission" date="2017-01" db="EMBL/GenBank/DDBJ databases">
        <title>Genomic analysis of Xuhuaishuia manganoxidans DY6-4.</title>
        <authorList>
            <person name="Wang X."/>
        </authorList>
    </citation>
    <scope>NUCLEOTIDE SEQUENCE [LARGE SCALE GENOMIC DNA]</scope>
    <source>
        <strain evidence="1 2">DY6-4</strain>
    </source>
</reference>
<proteinExistence type="predicted"/>
<accession>A0A2M9DH91</accession>
<dbReference type="OrthoDB" id="581894at2"/>
<dbReference type="EMBL" id="CP019124">
    <property type="protein sequence ID" value="APX88406.1"/>
    <property type="molecule type" value="Genomic_DNA"/>
</dbReference>